<protein>
    <submittedName>
        <fullName evidence="1">16429_t:CDS:1</fullName>
    </submittedName>
</protein>
<dbReference type="Proteomes" id="UP000789366">
    <property type="component" value="Unassembled WGS sequence"/>
</dbReference>
<comment type="caution">
    <text evidence="1">The sequence shown here is derived from an EMBL/GenBank/DDBJ whole genome shotgun (WGS) entry which is preliminary data.</text>
</comment>
<organism evidence="1 2">
    <name type="scientific">Cetraspora pellucida</name>
    <dbReference type="NCBI Taxonomy" id="1433469"/>
    <lineage>
        <taxon>Eukaryota</taxon>
        <taxon>Fungi</taxon>
        <taxon>Fungi incertae sedis</taxon>
        <taxon>Mucoromycota</taxon>
        <taxon>Glomeromycotina</taxon>
        <taxon>Glomeromycetes</taxon>
        <taxon>Diversisporales</taxon>
        <taxon>Gigasporaceae</taxon>
        <taxon>Cetraspora</taxon>
    </lineage>
</organism>
<keyword evidence="2" id="KW-1185">Reference proteome</keyword>
<feature type="non-terminal residue" evidence="1">
    <location>
        <position position="1"/>
    </location>
</feature>
<dbReference type="EMBL" id="CAJVPW010008440">
    <property type="protein sequence ID" value="CAG8593761.1"/>
    <property type="molecule type" value="Genomic_DNA"/>
</dbReference>
<evidence type="ECO:0000313" key="1">
    <source>
        <dbReference type="EMBL" id="CAG8593761.1"/>
    </source>
</evidence>
<gene>
    <name evidence="1" type="ORF">SPELUC_LOCUS6852</name>
</gene>
<evidence type="ECO:0000313" key="2">
    <source>
        <dbReference type="Proteomes" id="UP000789366"/>
    </source>
</evidence>
<accession>A0ACA9MRL8</accession>
<proteinExistence type="predicted"/>
<reference evidence="1" key="1">
    <citation type="submission" date="2021-06" db="EMBL/GenBank/DDBJ databases">
        <authorList>
            <person name="Kallberg Y."/>
            <person name="Tangrot J."/>
            <person name="Rosling A."/>
        </authorList>
    </citation>
    <scope>NUCLEOTIDE SEQUENCE</scope>
    <source>
        <strain evidence="1">28 12/20/2015</strain>
    </source>
</reference>
<sequence length="125" mass="14106">DDITWGVAYKISEKDIEDVKAYLDYREKCGYTIHYTDVYQIGHDEPIIKNAIVYIGTTENESYIGPASLDAIARQILQSVGPSGPNKEYLFKLASALRELAPDAHDSHLFDLEARVLELMKTNNI</sequence>
<name>A0ACA9MRL8_9GLOM</name>